<keyword evidence="8" id="KW-1185">Reference proteome</keyword>
<reference evidence="7 8" key="1">
    <citation type="submission" date="2020-01" db="EMBL/GenBank/DDBJ databases">
        <title>Herbidospora sp. NEAU-GS84 nov., a novel actinomycete isolated from soil.</title>
        <authorList>
            <person name="Han L."/>
        </authorList>
    </citation>
    <scope>NUCLEOTIDE SEQUENCE [LARGE SCALE GENOMIC DNA]</scope>
    <source>
        <strain evidence="7 8">NEAU-GS84</strain>
    </source>
</reference>
<keyword evidence="3 5" id="KW-1133">Transmembrane helix</keyword>
<feature type="transmembrane region" description="Helical" evidence="5">
    <location>
        <begin position="302"/>
        <end position="323"/>
    </location>
</feature>
<evidence type="ECO:0000259" key="6">
    <source>
        <dbReference type="PROSITE" id="PS50850"/>
    </source>
</evidence>
<feature type="transmembrane region" description="Helical" evidence="5">
    <location>
        <begin position="103"/>
        <end position="121"/>
    </location>
</feature>
<feature type="transmembrane region" description="Helical" evidence="5">
    <location>
        <begin position="169"/>
        <end position="187"/>
    </location>
</feature>
<dbReference type="Gene3D" id="1.20.1250.20">
    <property type="entry name" value="MFS general substrate transporter like domains"/>
    <property type="match status" value="2"/>
</dbReference>
<sequence>MRTYRGLFRTPGAKGFVISGFVGRIPMSMLGIGITLLVSAVTGSIATAGAVAAVFALATAVGAPVMGRLSDRFGQARIVVPAVLAHGGALVALMLLAQAEAPVWALFAAAALAGTTAVQLGSMVRARWSHLLDDPAKLHTAFSFESVADEVIFVTGPAFTAVVATSLNVYAGLIVAVVLAVSGTLAFSLLKSSQPPVVRHREHRGSPIAIPGVALLSVVLLGMGAVFGTVDIVTVAFAEEHGHKGVAGLLLASFSAGSMVSGLWYGSRAWKITLRSRFVRGLGVFAVGLTPIVLIGELAPMAVALFFAGLAISPTLITGFSLIERLVPAPQLNEGMSWLSTSIGFGVAIGAWAGGHLAETFGASNAYGFAFGCALLAALVGLLGSGWLRTPVVSEYRSHS</sequence>
<evidence type="ECO:0000313" key="7">
    <source>
        <dbReference type="EMBL" id="NAS21601.1"/>
    </source>
</evidence>
<comment type="subcellular location">
    <subcellularLocation>
        <location evidence="1">Cell membrane</location>
        <topology evidence="1">Multi-pass membrane protein</topology>
    </subcellularLocation>
</comment>
<organism evidence="7 8">
    <name type="scientific">Herbidospora solisilvae</name>
    <dbReference type="NCBI Taxonomy" id="2696284"/>
    <lineage>
        <taxon>Bacteria</taxon>
        <taxon>Bacillati</taxon>
        <taxon>Actinomycetota</taxon>
        <taxon>Actinomycetes</taxon>
        <taxon>Streptosporangiales</taxon>
        <taxon>Streptosporangiaceae</taxon>
        <taxon>Herbidospora</taxon>
    </lineage>
</organism>
<feature type="transmembrane region" description="Helical" evidence="5">
    <location>
        <begin position="247"/>
        <end position="266"/>
    </location>
</feature>
<dbReference type="InterPro" id="IPR020846">
    <property type="entry name" value="MFS_dom"/>
</dbReference>
<accession>A0A7C9JBA0</accession>
<evidence type="ECO:0000256" key="1">
    <source>
        <dbReference type="ARBA" id="ARBA00004651"/>
    </source>
</evidence>
<dbReference type="InterPro" id="IPR011701">
    <property type="entry name" value="MFS"/>
</dbReference>
<evidence type="ECO:0000313" key="8">
    <source>
        <dbReference type="Proteomes" id="UP000479526"/>
    </source>
</evidence>
<evidence type="ECO:0000256" key="2">
    <source>
        <dbReference type="ARBA" id="ARBA00022692"/>
    </source>
</evidence>
<dbReference type="Proteomes" id="UP000479526">
    <property type="component" value="Unassembled WGS sequence"/>
</dbReference>
<name>A0A7C9JBA0_9ACTN</name>
<dbReference type="PANTHER" id="PTHR23542">
    <property type="match status" value="1"/>
</dbReference>
<dbReference type="SUPFAM" id="SSF103473">
    <property type="entry name" value="MFS general substrate transporter"/>
    <property type="match status" value="1"/>
</dbReference>
<feature type="transmembrane region" description="Helical" evidence="5">
    <location>
        <begin position="208"/>
        <end position="227"/>
    </location>
</feature>
<dbReference type="GO" id="GO:0022857">
    <property type="term" value="F:transmembrane transporter activity"/>
    <property type="evidence" value="ECO:0007669"/>
    <property type="project" value="InterPro"/>
</dbReference>
<dbReference type="PROSITE" id="PS50850">
    <property type="entry name" value="MFS"/>
    <property type="match status" value="1"/>
</dbReference>
<dbReference type="Pfam" id="PF07690">
    <property type="entry name" value="MFS_1"/>
    <property type="match status" value="1"/>
</dbReference>
<gene>
    <name evidence="7" type="ORF">GT755_07880</name>
</gene>
<dbReference type="RefSeq" id="WP_161479034.1">
    <property type="nucleotide sequence ID" value="NZ_WXEW01000002.1"/>
</dbReference>
<protein>
    <submittedName>
        <fullName evidence="7">MFS transporter</fullName>
    </submittedName>
</protein>
<comment type="caution">
    <text evidence="7">The sequence shown here is derived from an EMBL/GenBank/DDBJ whole genome shotgun (WGS) entry which is preliminary data.</text>
</comment>
<dbReference type="PANTHER" id="PTHR23542:SF1">
    <property type="entry name" value="MAJOR FACILITATOR SUPERFAMILY (MFS) PROFILE DOMAIN-CONTAINING PROTEIN"/>
    <property type="match status" value="1"/>
</dbReference>
<evidence type="ECO:0000256" key="3">
    <source>
        <dbReference type="ARBA" id="ARBA00022989"/>
    </source>
</evidence>
<keyword evidence="4 5" id="KW-0472">Membrane</keyword>
<feature type="transmembrane region" description="Helical" evidence="5">
    <location>
        <begin position="366"/>
        <end position="388"/>
    </location>
</feature>
<dbReference type="InterPro" id="IPR036259">
    <property type="entry name" value="MFS_trans_sf"/>
</dbReference>
<feature type="transmembrane region" description="Helical" evidence="5">
    <location>
        <begin position="78"/>
        <end position="97"/>
    </location>
</feature>
<feature type="transmembrane region" description="Helical" evidence="5">
    <location>
        <begin position="45"/>
        <end position="66"/>
    </location>
</feature>
<proteinExistence type="predicted"/>
<dbReference type="GO" id="GO:0005886">
    <property type="term" value="C:plasma membrane"/>
    <property type="evidence" value="ECO:0007669"/>
    <property type="project" value="UniProtKB-SubCell"/>
</dbReference>
<feature type="transmembrane region" description="Helical" evidence="5">
    <location>
        <begin position="278"/>
        <end position="296"/>
    </location>
</feature>
<feature type="domain" description="Major facilitator superfamily (MFS) profile" evidence="6">
    <location>
        <begin position="210"/>
        <end position="400"/>
    </location>
</feature>
<feature type="transmembrane region" description="Helical" evidence="5">
    <location>
        <begin position="335"/>
        <end position="354"/>
    </location>
</feature>
<dbReference type="EMBL" id="WXEW01000002">
    <property type="protein sequence ID" value="NAS21601.1"/>
    <property type="molecule type" value="Genomic_DNA"/>
</dbReference>
<evidence type="ECO:0000256" key="4">
    <source>
        <dbReference type="ARBA" id="ARBA00023136"/>
    </source>
</evidence>
<keyword evidence="2 5" id="KW-0812">Transmembrane</keyword>
<evidence type="ECO:0000256" key="5">
    <source>
        <dbReference type="SAM" id="Phobius"/>
    </source>
</evidence>
<dbReference type="AlphaFoldDB" id="A0A7C9JBA0"/>